<dbReference type="GO" id="GO:0003774">
    <property type="term" value="F:cytoskeletal motor activity"/>
    <property type="evidence" value="ECO:0007669"/>
    <property type="project" value="InterPro"/>
</dbReference>
<evidence type="ECO:0000259" key="10">
    <source>
        <dbReference type="Pfam" id="PF14842"/>
    </source>
</evidence>
<evidence type="ECO:0000256" key="3">
    <source>
        <dbReference type="ARBA" id="ARBA00010299"/>
    </source>
</evidence>
<evidence type="ECO:0000256" key="5">
    <source>
        <dbReference type="ARBA" id="ARBA00022475"/>
    </source>
</evidence>
<dbReference type="AlphaFoldDB" id="F7NFV5"/>
<evidence type="ECO:0000256" key="8">
    <source>
        <dbReference type="ARBA" id="ARBA00023136"/>
    </source>
</evidence>
<evidence type="ECO:0000256" key="4">
    <source>
        <dbReference type="ARBA" id="ARBA00021870"/>
    </source>
</evidence>
<protein>
    <recommendedName>
        <fullName evidence="4">Flagellar motor switch protein FliG</fullName>
    </recommendedName>
</protein>
<dbReference type="Gene3D" id="1.10.220.30">
    <property type="match status" value="1"/>
</dbReference>
<name>F7NFV5_9FIRM</name>
<dbReference type="PRINTS" id="PR00954">
    <property type="entry name" value="FLGMOTORFLIG"/>
</dbReference>
<dbReference type="eggNOG" id="ENOG50337SQ">
    <property type="taxonomic scope" value="Bacteria"/>
</dbReference>
<evidence type="ECO:0000256" key="2">
    <source>
        <dbReference type="ARBA" id="ARBA00004413"/>
    </source>
</evidence>
<dbReference type="STRING" id="1009370.ALO_04693"/>
<comment type="caution">
    <text evidence="11">The sequence shown here is derived from an EMBL/GenBank/DDBJ whole genome shotgun (WGS) entry which is preliminary data.</text>
</comment>
<evidence type="ECO:0000313" key="11">
    <source>
        <dbReference type="EMBL" id="EGO65063.1"/>
    </source>
</evidence>
<dbReference type="InterPro" id="IPR028263">
    <property type="entry name" value="FliG_N"/>
</dbReference>
<dbReference type="SUPFAM" id="SSF48029">
    <property type="entry name" value="FliG"/>
    <property type="match status" value="1"/>
</dbReference>
<comment type="similarity">
    <text evidence="3">Belongs to the FliG family.</text>
</comment>
<dbReference type="GO" id="GO:0005886">
    <property type="term" value="C:plasma membrane"/>
    <property type="evidence" value="ECO:0007669"/>
    <property type="project" value="UniProtKB-SubCell"/>
</dbReference>
<evidence type="ECO:0000256" key="6">
    <source>
        <dbReference type="ARBA" id="ARBA00022500"/>
    </source>
</evidence>
<evidence type="ECO:0000256" key="7">
    <source>
        <dbReference type="ARBA" id="ARBA00022779"/>
    </source>
</evidence>
<dbReference type="InterPro" id="IPR000090">
    <property type="entry name" value="Flg_Motor_Flig"/>
</dbReference>
<comment type="subcellular location">
    <subcellularLocation>
        <location evidence="1">Bacterial flagellum basal body</location>
    </subcellularLocation>
    <subcellularLocation>
        <location evidence="2">Cell membrane</location>
        <topology evidence="2">Peripheral membrane protein</topology>
        <orientation evidence="2">Cytoplasmic side</orientation>
    </subcellularLocation>
</comment>
<keyword evidence="5" id="KW-1003">Cell membrane</keyword>
<dbReference type="GO" id="GO:0009425">
    <property type="term" value="C:bacterial-type flagellum basal body"/>
    <property type="evidence" value="ECO:0007669"/>
    <property type="project" value="UniProtKB-SubCell"/>
</dbReference>
<keyword evidence="6" id="KW-0145">Chemotaxis</keyword>
<keyword evidence="9" id="KW-0975">Bacterial flagellum</keyword>
<organism evidence="11 12">
    <name type="scientific">Acetonema longum DSM 6540</name>
    <dbReference type="NCBI Taxonomy" id="1009370"/>
    <lineage>
        <taxon>Bacteria</taxon>
        <taxon>Bacillati</taxon>
        <taxon>Bacillota</taxon>
        <taxon>Negativicutes</taxon>
        <taxon>Acetonemataceae</taxon>
        <taxon>Acetonema</taxon>
    </lineage>
</organism>
<proteinExistence type="inferred from homology"/>
<gene>
    <name evidence="11" type="ORF">ALO_04693</name>
</gene>
<evidence type="ECO:0000256" key="9">
    <source>
        <dbReference type="ARBA" id="ARBA00023143"/>
    </source>
</evidence>
<dbReference type="EMBL" id="AFGF01000037">
    <property type="protein sequence ID" value="EGO65063.1"/>
    <property type="molecule type" value="Genomic_DNA"/>
</dbReference>
<reference evidence="11 12" key="1">
    <citation type="journal article" date="2011" name="EMBO J.">
        <title>Structural diversity of bacterial flagellar motors.</title>
        <authorList>
            <person name="Chen S."/>
            <person name="Beeby M."/>
            <person name="Murphy G.E."/>
            <person name="Leadbetter J.R."/>
            <person name="Hendrixson D.R."/>
            <person name="Briegel A."/>
            <person name="Li Z."/>
            <person name="Shi J."/>
            <person name="Tocheva E.I."/>
            <person name="Muller A."/>
            <person name="Dobro M.J."/>
            <person name="Jensen G.J."/>
        </authorList>
    </citation>
    <scope>NUCLEOTIDE SEQUENCE [LARGE SCALE GENOMIC DNA]</scope>
    <source>
        <strain evidence="11 12">DSM 6540</strain>
    </source>
</reference>
<dbReference type="GO" id="GO:0006935">
    <property type="term" value="P:chemotaxis"/>
    <property type="evidence" value="ECO:0007669"/>
    <property type="project" value="UniProtKB-KW"/>
</dbReference>
<sequence>MTPLEKVAIFLVSIGLETGQRIIALMDTSEINAVVPQIRSLTEISPEMQGIVWDEFKELGYEAQMNPVETLTVIRFLFNGSRIRYPY</sequence>
<dbReference type="InterPro" id="IPR011002">
    <property type="entry name" value="FliG_a-hlx"/>
</dbReference>
<dbReference type="Pfam" id="PF14842">
    <property type="entry name" value="FliG_N"/>
    <property type="match status" value="1"/>
</dbReference>
<accession>F7NFV5</accession>
<feature type="domain" description="Flagellar motor switch protein FliG N-terminal" evidence="10">
    <location>
        <begin position="1"/>
        <end position="60"/>
    </location>
</feature>
<keyword evidence="12" id="KW-1185">Reference proteome</keyword>
<evidence type="ECO:0000313" key="12">
    <source>
        <dbReference type="Proteomes" id="UP000003240"/>
    </source>
</evidence>
<evidence type="ECO:0000256" key="1">
    <source>
        <dbReference type="ARBA" id="ARBA00004117"/>
    </source>
</evidence>
<dbReference type="GO" id="GO:0071973">
    <property type="term" value="P:bacterial-type flagellum-dependent cell motility"/>
    <property type="evidence" value="ECO:0007669"/>
    <property type="project" value="InterPro"/>
</dbReference>
<dbReference type="Proteomes" id="UP000003240">
    <property type="component" value="Unassembled WGS sequence"/>
</dbReference>
<keyword evidence="7" id="KW-0283">Flagellar rotation</keyword>
<keyword evidence="8" id="KW-0472">Membrane</keyword>